<name>A0A0E9T101_ANGAN</name>
<evidence type="ECO:0000313" key="1">
    <source>
        <dbReference type="EMBL" id="JAH46625.1"/>
    </source>
</evidence>
<accession>A0A0E9T101</accession>
<reference evidence="1" key="1">
    <citation type="submission" date="2014-11" db="EMBL/GenBank/DDBJ databases">
        <authorList>
            <person name="Amaro Gonzalez C."/>
        </authorList>
    </citation>
    <scope>NUCLEOTIDE SEQUENCE</scope>
</reference>
<proteinExistence type="predicted"/>
<sequence>MLTTHYLLLIQELKPKELVAPGTHLKICSLSERPKNREVI</sequence>
<dbReference type="EMBL" id="GBXM01061952">
    <property type="protein sequence ID" value="JAH46625.1"/>
    <property type="molecule type" value="Transcribed_RNA"/>
</dbReference>
<protein>
    <submittedName>
        <fullName evidence="1">Uncharacterized protein</fullName>
    </submittedName>
</protein>
<reference evidence="1" key="2">
    <citation type="journal article" date="2015" name="Fish Shellfish Immunol.">
        <title>Early steps in the European eel (Anguilla anguilla)-Vibrio vulnificus interaction in the gills: Role of the RtxA13 toxin.</title>
        <authorList>
            <person name="Callol A."/>
            <person name="Pajuelo D."/>
            <person name="Ebbesson L."/>
            <person name="Teles M."/>
            <person name="MacKenzie S."/>
            <person name="Amaro C."/>
        </authorList>
    </citation>
    <scope>NUCLEOTIDE SEQUENCE</scope>
</reference>
<dbReference type="AlphaFoldDB" id="A0A0E9T101"/>
<organism evidence="1">
    <name type="scientific">Anguilla anguilla</name>
    <name type="common">European freshwater eel</name>
    <name type="synonym">Muraena anguilla</name>
    <dbReference type="NCBI Taxonomy" id="7936"/>
    <lineage>
        <taxon>Eukaryota</taxon>
        <taxon>Metazoa</taxon>
        <taxon>Chordata</taxon>
        <taxon>Craniata</taxon>
        <taxon>Vertebrata</taxon>
        <taxon>Euteleostomi</taxon>
        <taxon>Actinopterygii</taxon>
        <taxon>Neopterygii</taxon>
        <taxon>Teleostei</taxon>
        <taxon>Anguilliformes</taxon>
        <taxon>Anguillidae</taxon>
        <taxon>Anguilla</taxon>
    </lineage>
</organism>